<sequence>MIKLKGNNGADSKKRN</sequence>
<reference evidence="1" key="1">
    <citation type="submission" date="2018-02" db="EMBL/GenBank/DDBJ databases">
        <title>Rhizophora mucronata_Transcriptome.</title>
        <authorList>
            <person name="Meera S.P."/>
            <person name="Sreeshan A."/>
            <person name="Augustine A."/>
        </authorList>
    </citation>
    <scope>NUCLEOTIDE SEQUENCE</scope>
    <source>
        <tissue evidence="1">Leaf</tissue>
    </source>
</reference>
<evidence type="ECO:0000313" key="1">
    <source>
        <dbReference type="EMBL" id="MBW88462.1"/>
    </source>
</evidence>
<organism evidence="1">
    <name type="scientific">Rhizophora mucronata</name>
    <name type="common">Asiatic mangrove</name>
    <dbReference type="NCBI Taxonomy" id="61149"/>
    <lineage>
        <taxon>Eukaryota</taxon>
        <taxon>Viridiplantae</taxon>
        <taxon>Streptophyta</taxon>
        <taxon>Embryophyta</taxon>
        <taxon>Tracheophyta</taxon>
        <taxon>Spermatophyta</taxon>
        <taxon>Magnoliopsida</taxon>
        <taxon>eudicotyledons</taxon>
        <taxon>Gunneridae</taxon>
        <taxon>Pentapetalae</taxon>
        <taxon>rosids</taxon>
        <taxon>fabids</taxon>
        <taxon>Malpighiales</taxon>
        <taxon>Rhizophoraceae</taxon>
        <taxon>Rhizophora</taxon>
    </lineage>
</organism>
<dbReference type="EMBL" id="GGEC01007979">
    <property type="protein sequence ID" value="MBW88462.1"/>
    <property type="molecule type" value="Transcribed_RNA"/>
</dbReference>
<name>A0A2P2J4R2_RHIMU</name>
<dbReference type="AlphaFoldDB" id="A0A2P2J4R2"/>
<protein>
    <submittedName>
        <fullName evidence="1">Uncharacterized protein</fullName>
    </submittedName>
</protein>
<accession>A0A2P2J4R2</accession>
<proteinExistence type="predicted"/>